<proteinExistence type="predicted"/>
<evidence type="ECO:0000256" key="1">
    <source>
        <dbReference type="SAM" id="MobiDB-lite"/>
    </source>
</evidence>
<dbReference type="RefSeq" id="WP_107568434.1">
    <property type="nucleotide sequence ID" value="NZ_PYYB01000001.1"/>
</dbReference>
<feature type="chain" id="PRO_5015737951" description="Collagen-like protein" evidence="2">
    <location>
        <begin position="25"/>
        <end position="249"/>
    </location>
</feature>
<dbReference type="AlphaFoldDB" id="A0A2T4UKN9"/>
<feature type="compositionally biased region" description="Low complexity" evidence="1">
    <location>
        <begin position="66"/>
        <end position="75"/>
    </location>
</feature>
<dbReference type="OrthoDB" id="3775894at2"/>
<protein>
    <recommendedName>
        <fullName evidence="5">Collagen-like protein</fullName>
    </recommendedName>
</protein>
<accession>A0A2T4UKN9</accession>
<feature type="signal peptide" evidence="2">
    <location>
        <begin position="1"/>
        <end position="24"/>
    </location>
</feature>
<feature type="region of interest" description="Disordered" evidence="1">
    <location>
        <begin position="39"/>
        <end position="94"/>
    </location>
</feature>
<reference evidence="3 4" key="1">
    <citation type="submission" date="2018-03" db="EMBL/GenBank/DDBJ databases">
        <title>Aquarubrobacter algicola gen. nov., sp. nov., a novel actinobacterium isolated from shallow eutrophic lake during the end of cyanobacterial harmful algal blooms.</title>
        <authorList>
            <person name="Chun S.J."/>
        </authorList>
    </citation>
    <scope>NUCLEOTIDE SEQUENCE [LARGE SCALE GENOMIC DNA]</scope>
    <source>
        <strain evidence="3 4">Seoho-28</strain>
    </source>
</reference>
<dbReference type="Proteomes" id="UP000240739">
    <property type="component" value="Unassembled WGS sequence"/>
</dbReference>
<sequence length="249" mass="25748">MPRPTVPHRLLTLGAACGASFALAAGAALALDADLPGSGPDTTPTATAAAAKKPAAGRGPKGPRGLRGLTGRRGPQGARGATGETGVGGAQGPAGRDAIVLQPISINWQNGQSTGRDRATFTAPGIGQGQVICSRDAQMITFRRYDQRNDVALWTAKVFDRSDGQSVFDVKRGLLTQFTGEEVNEGFNLTAGALRGDGAYRGIIASHGDRSGPGGAGPAPTAFHLTFHWRFGDQFGDRCYVAGSFTTER</sequence>
<feature type="compositionally biased region" description="Gly residues" evidence="1">
    <location>
        <begin position="83"/>
        <end position="92"/>
    </location>
</feature>
<keyword evidence="4" id="KW-1185">Reference proteome</keyword>
<gene>
    <name evidence="3" type="ORF">C7Y72_09080</name>
</gene>
<evidence type="ECO:0000313" key="4">
    <source>
        <dbReference type="Proteomes" id="UP000240739"/>
    </source>
</evidence>
<dbReference type="EMBL" id="PYYB01000001">
    <property type="protein sequence ID" value="PTL59790.1"/>
    <property type="molecule type" value="Genomic_DNA"/>
</dbReference>
<comment type="caution">
    <text evidence="3">The sequence shown here is derived from an EMBL/GenBank/DDBJ whole genome shotgun (WGS) entry which is preliminary data.</text>
</comment>
<evidence type="ECO:0008006" key="5">
    <source>
        <dbReference type="Google" id="ProtNLM"/>
    </source>
</evidence>
<name>A0A2T4UKN9_9ACTN</name>
<feature type="compositionally biased region" description="Low complexity" evidence="1">
    <location>
        <begin position="39"/>
        <end position="58"/>
    </location>
</feature>
<evidence type="ECO:0000256" key="2">
    <source>
        <dbReference type="SAM" id="SignalP"/>
    </source>
</evidence>
<evidence type="ECO:0000313" key="3">
    <source>
        <dbReference type="EMBL" id="PTL59790.1"/>
    </source>
</evidence>
<organism evidence="3 4">
    <name type="scientific">Paraconexibacter algicola</name>
    <dbReference type="NCBI Taxonomy" id="2133960"/>
    <lineage>
        <taxon>Bacteria</taxon>
        <taxon>Bacillati</taxon>
        <taxon>Actinomycetota</taxon>
        <taxon>Thermoleophilia</taxon>
        <taxon>Solirubrobacterales</taxon>
        <taxon>Paraconexibacteraceae</taxon>
        <taxon>Paraconexibacter</taxon>
    </lineage>
</organism>
<keyword evidence="2" id="KW-0732">Signal</keyword>